<evidence type="ECO:0000313" key="3">
    <source>
        <dbReference type="Proteomes" id="UP001589793"/>
    </source>
</evidence>
<keyword evidence="1" id="KW-1133">Transmembrane helix</keyword>
<evidence type="ECO:0000256" key="1">
    <source>
        <dbReference type="SAM" id="Phobius"/>
    </source>
</evidence>
<keyword evidence="3" id="KW-1185">Reference proteome</keyword>
<keyword evidence="1" id="KW-0812">Transmembrane</keyword>
<dbReference type="EMBL" id="JBHLSV010000003">
    <property type="protein sequence ID" value="MFC0672988.1"/>
    <property type="molecule type" value="Genomic_DNA"/>
</dbReference>
<evidence type="ECO:0000313" key="2">
    <source>
        <dbReference type="EMBL" id="MFC0672988.1"/>
    </source>
</evidence>
<gene>
    <name evidence="2" type="ORF">ACFFF6_03340</name>
</gene>
<dbReference type="RefSeq" id="WP_376978203.1">
    <property type="nucleotide sequence ID" value="NZ_JBHLSV010000003.1"/>
</dbReference>
<comment type="caution">
    <text evidence="2">The sequence shown here is derived from an EMBL/GenBank/DDBJ whole genome shotgun (WGS) entry which is preliminary data.</text>
</comment>
<organism evidence="2 3">
    <name type="scientific">Brachybacterium hainanense</name>
    <dbReference type="NCBI Taxonomy" id="1541174"/>
    <lineage>
        <taxon>Bacteria</taxon>
        <taxon>Bacillati</taxon>
        <taxon>Actinomycetota</taxon>
        <taxon>Actinomycetes</taxon>
        <taxon>Micrococcales</taxon>
        <taxon>Dermabacteraceae</taxon>
        <taxon>Brachybacterium</taxon>
    </lineage>
</organism>
<reference evidence="2 3" key="1">
    <citation type="submission" date="2024-09" db="EMBL/GenBank/DDBJ databases">
        <authorList>
            <person name="Sun Q."/>
            <person name="Mori K."/>
        </authorList>
    </citation>
    <scope>NUCLEOTIDE SEQUENCE [LARGE SCALE GENOMIC DNA]</scope>
    <source>
        <strain evidence="2 3">CICC 10874</strain>
    </source>
</reference>
<protein>
    <submittedName>
        <fullName evidence="2">Uncharacterized protein</fullName>
    </submittedName>
</protein>
<sequence length="98" mass="9884">MATSSSPVPSPRIVLPSATGALLLPSPILFMFGLISLVASAGEMRGPLNLQAAIGFGLMAAAVGCAIGALVLLGVRQIAQQQVDLLREADGRASRADG</sequence>
<keyword evidence="1" id="KW-0472">Membrane</keyword>
<proteinExistence type="predicted"/>
<feature type="transmembrane region" description="Helical" evidence="1">
    <location>
        <begin position="53"/>
        <end position="75"/>
    </location>
</feature>
<dbReference type="Proteomes" id="UP001589793">
    <property type="component" value="Unassembled WGS sequence"/>
</dbReference>
<accession>A0ABV6RAS2</accession>
<name>A0ABV6RAS2_9MICO</name>
<feature type="transmembrane region" description="Helical" evidence="1">
    <location>
        <begin position="21"/>
        <end position="41"/>
    </location>
</feature>